<keyword evidence="2" id="KW-1185">Reference proteome</keyword>
<sequence>MKDTRMPKAVFYSQLKDGKRKSGGQFLRYRDVLKRHLSACDIPCDGWEDLALQRREWRNSIDKAVAAFETQRLSYLTKPVSHKWRVPCRVVPHPVQHCLGVAPKRHVTWFEAVLSSYLRGQSCPNQSSLQLHPWNALSLHRGYLRLPSYQCDADAPVSSLEAPVRCRRVSLFTGIREDMKFFLYKITS</sequence>
<organism evidence="1 2">
    <name type="scientific">Dendrolimus kikuchii</name>
    <dbReference type="NCBI Taxonomy" id="765133"/>
    <lineage>
        <taxon>Eukaryota</taxon>
        <taxon>Metazoa</taxon>
        <taxon>Ecdysozoa</taxon>
        <taxon>Arthropoda</taxon>
        <taxon>Hexapoda</taxon>
        <taxon>Insecta</taxon>
        <taxon>Pterygota</taxon>
        <taxon>Neoptera</taxon>
        <taxon>Endopterygota</taxon>
        <taxon>Lepidoptera</taxon>
        <taxon>Glossata</taxon>
        <taxon>Ditrysia</taxon>
        <taxon>Bombycoidea</taxon>
        <taxon>Lasiocampidae</taxon>
        <taxon>Dendrolimus</taxon>
    </lineage>
</organism>
<evidence type="ECO:0000313" key="1">
    <source>
        <dbReference type="EMBL" id="KAJ0177984.1"/>
    </source>
</evidence>
<dbReference type="Proteomes" id="UP000824533">
    <property type="component" value="Linkage Group LG11"/>
</dbReference>
<reference evidence="1 2" key="1">
    <citation type="journal article" date="2021" name="Front. Genet.">
        <title>Chromosome-Level Genome Assembly Reveals Significant Gene Expansion in the Toll and IMD Signaling Pathways of Dendrolimus kikuchii.</title>
        <authorList>
            <person name="Zhou J."/>
            <person name="Wu P."/>
            <person name="Xiong Z."/>
            <person name="Liu N."/>
            <person name="Zhao N."/>
            <person name="Ji M."/>
            <person name="Qiu Y."/>
            <person name="Yang B."/>
        </authorList>
    </citation>
    <scope>NUCLEOTIDE SEQUENCE [LARGE SCALE GENOMIC DNA]</scope>
    <source>
        <strain evidence="1">Ann1</strain>
    </source>
</reference>
<protein>
    <submittedName>
        <fullName evidence="1">Uncharacterized protein</fullName>
    </submittedName>
</protein>
<gene>
    <name evidence="1" type="ORF">K1T71_006857</name>
</gene>
<dbReference type="EMBL" id="CM034397">
    <property type="protein sequence ID" value="KAJ0177984.1"/>
    <property type="molecule type" value="Genomic_DNA"/>
</dbReference>
<proteinExistence type="predicted"/>
<accession>A0ACC1D2M7</accession>
<name>A0ACC1D2M7_9NEOP</name>
<evidence type="ECO:0000313" key="2">
    <source>
        <dbReference type="Proteomes" id="UP000824533"/>
    </source>
</evidence>
<comment type="caution">
    <text evidence="1">The sequence shown here is derived from an EMBL/GenBank/DDBJ whole genome shotgun (WGS) entry which is preliminary data.</text>
</comment>